<sequence>MPRSVAGRGTGPADLAADMGSLGNPGAPQMRAEVKKAFLKIQSHGKAAGILIGALALPRHYVEFAATVPSATTWPCSQMTAA</sequence>
<reference evidence="2 3" key="1">
    <citation type="submission" date="2016-09" db="EMBL/GenBank/DDBJ databases">
        <title>The complete genome sequences of Rhizobium gallicum, symbiovars gallicum and phaseoli, symbionts associated to common bean (Phaseolus vulgaris).</title>
        <authorList>
            <person name="Bustos P."/>
            <person name="Santamaria R.I."/>
            <person name="Perez-Carrascal O.M."/>
            <person name="Juarez S."/>
            <person name="Lozano L."/>
            <person name="Martinez-Flores I."/>
            <person name="Martinez-Romero E."/>
            <person name="Cevallos M."/>
            <person name="Romero D."/>
            <person name="Davila G."/>
            <person name="Gonzalez V."/>
        </authorList>
    </citation>
    <scope>NUCLEOTIDE SEQUENCE [LARGE SCALE GENOMIC DNA]</scope>
    <source>
        <strain evidence="2 3">IE4872</strain>
    </source>
</reference>
<dbReference type="GO" id="GO:0016301">
    <property type="term" value="F:kinase activity"/>
    <property type="evidence" value="ECO:0007669"/>
    <property type="project" value="UniProtKB-KW"/>
</dbReference>
<dbReference type="SUPFAM" id="SSF51621">
    <property type="entry name" value="Phosphoenolpyruvate/pyruvate domain"/>
    <property type="match status" value="1"/>
</dbReference>
<dbReference type="InterPro" id="IPR015813">
    <property type="entry name" value="Pyrv/PenolPyrv_kinase-like_dom"/>
</dbReference>
<dbReference type="InterPro" id="IPR040442">
    <property type="entry name" value="Pyrv_kinase-like_dom_sf"/>
</dbReference>
<evidence type="ECO:0000313" key="3">
    <source>
        <dbReference type="Proteomes" id="UP000184749"/>
    </source>
</evidence>
<proteinExistence type="predicted"/>
<gene>
    <name evidence="2" type="ORF">IE4872_CH03343</name>
</gene>
<protein>
    <submittedName>
        <fullName evidence="2">Pyruvate/phosphoenolpyruvate kinase family protein</fullName>
    </submittedName>
</protein>
<dbReference type="EMBL" id="CP017101">
    <property type="protein sequence ID" value="APO68943.1"/>
    <property type="molecule type" value="Genomic_DNA"/>
</dbReference>
<dbReference type="Proteomes" id="UP000184749">
    <property type="component" value="Chromosome"/>
</dbReference>
<accession>A0A1L5NM22</accession>
<evidence type="ECO:0000256" key="1">
    <source>
        <dbReference type="SAM" id="MobiDB-lite"/>
    </source>
</evidence>
<dbReference type="STRING" id="56730.IE4872_CH03343"/>
<keyword evidence="2" id="KW-0670">Pyruvate</keyword>
<name>A0A1L5NM22_9HYPH</name>
<dbReference type="AlphaFoldDB" id="A0A1L5NM22"/>
<organism evidence="2 3">
    <name type="scientific">Rhizobium gallicum</name>
    <dbReference type="NCBI Taxonomy" id="56730"/>
    <lineage>
        <taxon>Bacteria</taxon>
        <taxon>Pseudomonadati</taxon>
        <taxon>Pseudomonadota</taxon>
        <taxon>Alphaproteobacteria</taxon>
        <taxon>Hyphomicrobiales</taxon>
        <taxon>Rhizobiaceae</taxon>
        <taxon>Rhizobium/Agrobacterium group</taxon>
        <taxon>Rhizobium</taxon>
    </lineage>
</organism>
<dbReference type="RefSeq" id="WP_208645002.1">
    <property type="nucleotide sequence ID" value="NZ_CP017101.1"/>
</dbReference>
<evidence type="ECO:0000313" key="2">
    <source>
        <dbReference type="EMBL" id="APO68943.1"/>
    </source>
</evidence>
<keyword evidence="2" id="KW-0808">Transferase</keyword>
<feature type="region of interest" description="Disordered" evidence="1">
    <location>
        <begin position="1"/>
        <end position="27"/>
    </location>
</feature>
<keyword evidence="2" id="KW-0418">Kinase</keyword>
<dbReference type="Gene3D" id="3.20.20.60">
    <property type="entry name" value="Phosphoenolpyruvate-binding domains"/>
    <property type="match status" value="1"/>
</dbReference>